<protein>
    <submittedName>
        <fullName evidence="1">14820_t:CDS:1</fullName>
    </submittedName>
</protein>
<evidence type="ECO:0000313" key="1">
    <source>
        <dbReference type="EMBL" id="CAG8845756.1"/>
    </source>
</evidence>
<reference evidence="1 2" key="1">
    <citation type="submission" date="2021-06" db="EMBL/GenBank/DDBJ databases">
        <authorList>
            <person name="Kallberg Y."/>
            <person name="Tangrot J."/>
            <person name="Rosling A."/>
        </authorList>
    </citation>
    <scope>NUCLEOTIDE SEQUENCE [LARGE SCALE GENOMIC DNA]</scope>
    <source>
        <strain evidence="1 2">120-4 pot B 10/14</strain>
    </source>
</reference>
<keyword evidence="2" id="KW-1185">Reference proteome</keyword>
<organism evidence="1 2">
    <name type="scientific">Gigaspora margarita</name>
    <dbReference type="NCBI Taxonomy" id="4874"/>
    <lineage>
        <taxon>Eukaryota</taxon>
        <taxon>Fungi</taxon>
        <taxon>Fungi incertae sedis</taxon>
        <taxon>Mucoromycota</taxon>
        <taxon>Glomeromycotina</taxon>
        <taxon>Glomeromycetes</taxon>
        <taxon>Diversisporales</taxon>
        <taxon>Gigasporaceae</taxon>
        <taxon>Gigaspora</taxon>
    </lineage>
</organism>
<comment type="caution">
    <text evidence="1">The sequence shown here is derived from an EMBL/GenBank/DDBJ whole genome shotgun (WGS) entry which is preliminary data.</text>
</comment>
<accession>A0ABN7X2G1</accession>
<feature type="non-terminal residue" evidence="1">
    <location>
        <position position="48"/>
    </location>
</feature>
<gene>
    <name evidence="1" type="ORF">GMARGA_LOCUS37816</name>
</gene>
<evidence type="ECO:0000313" key="2">
    <source>
        <dbReference type="Proteomes" id="UP000789901"/>
    </source>
</evidence>
<sequence>MPHQPINDELHINKIYINFISLTVQKPQMQNPRLLEYHKRRNLEQLKL</sequence>
<dbReference type="EMBL" id="CAJVQB010080786">
    <property type="protein sequence ID" value="CAG8845756.1"/>
    <property type="molecule type" value="Genomic_DNA"/>
</dbReference>
<name>A0ABN7X2G1_GIGMA</name>
<dbReference type="Proteomes" id="UP000789901">
    <property type="component" value="Unassembled WGS sequence"/>
</dbReference>
<proteinExistence type="predicted"/>